<sequence length="155" mass="16119">MRIFKVAVVVLAGLGLVGCTNTGPKEGIGTVAGAVAGGVIGSQFGAGSGQVAAAAAGAVIGGLIGQEIGRSLDERDQQEAYNAQYRALEYSRSGQPVEWRNPDSGHYGEVVPGPGYTINNANCRDYTHTIYIDGRPEVARGTACRQPDGTWRPVN</sequence>
<comment type="subcellular location">
    <subcellularLocation>
        <location evidence="1">Cell outer membrane</location>
        <topology evidence="1">Lipid-anchor</topology>
    </subcellularLocation>
</comment>
<dbReference type="EMBL" id="QAYG01000010">
    <property type="protein sequence ID" value="PTW57638.1"/>
    <property type="molecule type" value="Genomic_DNA"/>
</dbReference>
<keyword evidence="4" id="KW-0472">Membrane</keyword>
<dbReference type="Proteomes" id="UP000244081">
    <property type="component" value="Unassembled WGS sequence"/>
</dbReference>
<gene>
    <name evidence="7" type="ORF">C8N35_110117</name>
</gene>
<dbReference type="PROSITE" id="PS51257">
    <property type="entry name" value="PROKAR_LIPOPROTEIN"/>
    <property type="match status" value="1"/>
</dbReference>
<evidence type="ECO:0000256" key="3">
    <source>
        <dbReference type="ARBA" id="ARBA00015281"/>
    </source>
</evidence>
<dbReference type="AlphaFoldDB" id="A0A2T5V1N2"/>
<comment type="caution">
    <text evidence="7">The sequence shown here is derived from an EMBL/GenBank/DDBJ whole genome shotgun (WGS) entry which is preliminary data.</text>
</comment>
<accession>A0A2T5V1N2</accession>
<evidence type="ECO:0000313" key="8">
    <source>
        <dbReference type="Proteomes" id="UP000244081"/>
    </source>
</evidence>
<evidence type="ECO:0000256" key="4">
    <source>
        <dbReference type="ARBA" id="ARBA00023136"/>
    </source>
</evidence>
<protein>
    <recommendedName>
        <fullName evidence="3">17 kDa surface antigen</fullName>
    </recommendedName>
</protein>
<organism evidence="7 8">
    <name type="scientific">Breoghania corrubedonensis</name>
    <dbReference type="NCBI Taxonomy" id="665038"/>
    <lineage>
        <taxon>Bacteria</taxon>
        <taxon>Pseudomonadati</taxon>
        <taxon>Pseudomonadota</taxon>
        <taxon>Alphaproteobacteria</taxon>
        <taxon>Hyphomicrobiales</taxon>
        <taxon>Stappiaceae</taxon>
        <taxon>Breoghania</taxon>
    </lineage>
</organism>
<dbReference type="PANTHER" id="PTHR35603">
    <property type="match status" value="1"/>
</dbReference>
<evidence type="ECO:0000259" key="6">
    <source>
        <dbReference type="Pfam" id="PF05433"/>
    </source>
</evidence>
<evidence type="ECO:0000313" key="7">
    <source>
        <dbReference type="EMBL" id="PTW57638.1"/>
    </source>
</evidence>
<dbReference type="PIRSF" id="PIRSF002721">
    <property type="entry name" value="Surface_antigen_Rickettsia"/>
    <property type="match status" value="1"/>
</dbReference>
<reference evidence="7 8" key="1">
    <citation type="submission" date="2018-04" db="EMBL/GenBank/DDBJ databases">
        <title>Genomic Encyclopedia of Archaeal and Bacterial Type Strains, Phase II (KMG-II): from individual species to whole genera.</title>
        <authorList>
            <person name="Goeker M."/>
        </authorList>
    </citation>
    <scope>NUCLEOTIDE SEQUENCE [LARGE SCALE GENOMIC DNA]</scope>
    <source>
        <strain evidence="7 8">DSM 23382</strain>
    </source>
</reference>
<dbReference type="InterPro" id="IPR051407">
    <property type="entry name" value="Bact_OM_lipoprot/Surf_antigen"/>
</dbReference>
<comment type="similarity">
    <text evidence="2">Belongs to the rickettsiale 17 kDa surface antigen family.</text>
</comment>
<dbReference type="Pfam" id="PF05433">
    <property type="entry name" value="Rick_17kDa_Anti"/>
    <property type="match status" value="1"/>
</dbReference>
<evidence type="ECO:0000256" key="1">
    <source>
        <dbReference type="ARBA" id="ARBA00004459"/>
    </source>
</evidence>
<dbReference type="InterPro" id="IPR008816">
    <property type="entry name" value="Gly_zipper_2TM_dom"/>
</dbReference>
<dbReference type="PANTHER" id="PTHR35603:SF2">
    <property type="entry name" value="OUTER MEMBRANE LIPOPROTEIN"/>
    <property type="match status" value="1"/>
</dbReference>
<evidence type="ECO:0000256" key="5">
    <source>
        <dbReference type="ARBA" id="ARBA00023288"/>
    </source>
</evidence>
<proteinExistence type="inferred from homology"/>
<dbReference type="OrthoDB" id="5402098at2"/>
<evidence type="ECO:0000256" key="2">
    <source>
        <dbReference type="ARBA" id="ARBA00008681"/>
    </source>
</evidence>
<dbReference type="InterPro" id="IPR016364">
    <property type="entry name" value="Surface_antigen_Rickettsia"/>
</dbReference>
<keyword evidence="5" id="KW-0449">Lipoprotein</keyword>
<dbReference type="GO" id="GO:0009279">
    <property type="term" value="C:cell outer membrane"/>
    <property type="evidence" value="ECO:0007669"/>
    <property type="project" value="UniProtKB-SubCell"/>
</dbReference>
<keyword evidence="8" id="KW-1185">Reference proteome</keyword>
<name>A0A2T5V1N2_9HYPH</name>
<dbReference type="RefSeq" id="WP_107991512.1">
    <property type="nucleotide sequence ID" value="NZ_QAYG01000010.1"/>
</dbReference>
<feature type="domain" description="Glycine zipper 2TM" evidence="6">
    <location>
        <begin position="28"/>
        <end position="69"/>
    </location>
</feature>